<protein>
    <submittedName>
        <fullName evidence="1">Uncharacterized protein</fullName>
    </submittedName>
</protein>
<dbReference type="Proteomes" id="UP001162164">
    <property type="component" value="Unassembled WGS sequence"/>
</dbReference>
<organism evidence="1 2">
    <name type="scientific">Molorchus minor</name>
    <dbReference type="NCBI Taxonomy" id="1323400"/>
    <lineage>
        <taxon>Eukaryota</taxon>
        <taxon>Metazoa</taxon>
        <taxon>Ecdysozoa</taxon>
        <taxon>Arthropoda</taxon>
        <taxon>Hexapoda</taxon>
        <taxon>Insecta</taxon>
        <taxon>Pterygota</taxon>
        <taxon>Neoptera</taxon>
        <taxon>Endopterygota</taxon>
        <taxon>Coleoptera</taxon>
        <taxon>Polyphaga</taxon>
        <taxon>Cucujiformia</taxon>
        <taxon>Chrysomeloidea</taxon>
        <taxon>Cerambycidae</taxon>
        <taxon>Lamiinae</taxon>
        <taxon>Monochamini</taxon>
        <taxon>Molorchus</taxon>
    </lineage>
</organism>
<dbReference type="EMBL" id="JAPWTJ010001190">
    <property type="protein sequence ID" value="KAJ8973348.1"/>
    <property type="molecule type" value="Genomic_DNA"/>
</dbReference>
<evidence type="ECO:0000313" key="1">
    <source>
        <dbReference type="EMBL" id="KAJ8973348.1"/>
    </source>
</evidence>
<name>A0ABQ9J5V8_9CUCU</name>
<reference evidence="1" key="1">
    <citation type="journal article" date="2023" name="Insect Mol. Biol.">
        <title>Genome sequencing provides insights into the evolution of gene families encoding plant cell wall-degrading enzymes in longhorned beetles.</title>
        <authorList>
            <person name="Shin N.R."/>
            <person name="Okamura Y."/>
            <person name="Kirsch R."/>
            <person name="Pauchet Y."/>
        </authorList>
    </citation>
    <scope>NUCLEOTIDE SEQUENCE</scope>
    <source>
        <strain evidence="1">MMC_N1</strain>
    </source>
</reference>
<keyword evidence="2" id="KW-1185">Reference proteome</keyword>
<comment type="caution">
    <text evidence="1">The sequence shown here is derived from an EMBL/GenBank/DDBJ whole genome shotgun (WGS) entry which is preliminary data.</text>
</comment>
<accession>A0ABQ9J5V8</accession>
<sequence>PRIVWLSCAYPTDADVGSSNWVTDVSAPLGVPGFQTCLVHQVLQNVEKEVNLILFSPLHPQHPQLLKQRNTNT</sequence>
<proteinExistence type="predicted"/>
<feature type="non-terminal residue" evidence="1">
    <location>
        <position position="1"/>
    </location>
</feature>
<evidence type="ECO:0000313" key="2">
    <source>
        <dbReference type="Proteomes" id="UP001162164"/>
    </source>
</evidence>
<gene>
    <name evidence="1" type="ORF">NQ317_002164</name>
</gene>